<feature type="domain" description="HTH lysR-type" evidence="5">
    <location>
        <begin position="4"/>
        <end position="61"/>
    </location>
</feature>
<keyword evidence="7" id="KW-1185">Reference proteome</keyword>
<dbReference type="EMBL" id="LOHF01000010">
    <property type="protein sequence ID" value="OUM73330.1"/>
    <property type="molecule type" value="Genomic_DNA"/>
</dbReference>
<keyword evidence="2" id="KW-0805">Transcription regulation</keyword>
<evidence type="ECO:0000259" key="5">
    <source>
        <dbReference type="PROSITE" id="PS50931"/>
    </source>
</evidence>
<dbReference type="SUPFAM" id="SSF46785">
    <property type="entry name" value="Winged helix' DNA-binding domain"/>
    <property type="match status" value="1"/>
</dbReference>
<evidence type="ECO:0000256" key="1">
    <source>
        <dbReference type="ARBA" id="ARBA00009437"/>
    </source>
</evidence>
<dbReference type="InterPro" id="IPR036388">
    <property type="entry name" value="WH-like_DNA-bd_sf"/>
</dbReference>
<proteinExistence type="inferred from homology"/>
<organism evidence="6 7">
    <name type="scientific">Pseudomonas caspiana</name>
    <dbReference type="NCBI Taxonomy" id="1451454"/>
    <lineage>
        <taxon>Bacteria</taxon>
        <taxon>Pseudomonadati</taxon>
        <taxon>Pseudomonadota</taxon>
        <taxon>Gammaproteobacteria</taxon>
        <taxon>Pseudomonadales</taxon>
        <taxon>Pseudomonadaceae</taxon>
        <taxon>Pseudomonas</taxon>
    </lineage>
</organism>
<dbReference type="PROSITE" id="PS50931">
    <property type="entry name" value="HTH_LYSR"/>
    <property type="match status" value="1"/>
</dbReference>
<comment type="caution">
    <text evidence="6">The sequence shown here is derived from an EMBL/GenBank/DDBJ whole genome shotgun (WGS) entry which is preliminary data.</text>
</comment>
<dbReference type="OrthoDB" id="5723059at2"/>
<protein>
    <recommendedName>
        <fullName evidence="5">HTH lysR-type domain-containing protein</fullName>
    </recommendedName>
</protein>
<dbReference type="Gene3D" id="3.40.190.10">
    <property type="entry name" value="Periplasmic binding protein-like II"/>
    <property type="match status" value="2"/>
</dbReference>
<dbReference type="PANTHER" id="PTHR30579">
    <property type="entry name" value="TRANSCRIPTIONAL REGULATOR"/>
    <property type="match status" value="1"/>
</dbReference>
<sequence>MRGFDFEQLRTLVAVVDAGSISAAVPSRFLSQSSLSEQLRKLEEAAGGQLLVRSKRGVQMTAAGERMVAHARKILALSDAAWRDMHGIALEGELNLGISDYFRPSHLMGLLNRIAQQHPGLRIRTQVGKSDEMIAAYRNGALDLAIVMRIAGSASGTLNDARVLRTEPLIWVMATGQPLSSEQKTLELALLPETCSLHRLVRQQLDLHRRPYVIAHIASGVAGLQAAVGAGLGIGCLNASALIEPDMVEAPKGVLPALPDAEFVLLEAGQDDPKARVRLRSIAEVIAGTLAA</sequence>
<evidence type="ECO:0000256" key="2">
    <source>
        <dbReference type="ARBA" id="ARBA00023015"/>
    </source>
</evidence>
<comment type="similarity">
    <text evidence="1">Belongs to the LysR transcriptional regulatory family.</text>
</comment>
<dbReference type="RefSeq" id="WP_087268065.1">
    <property type="nucleotide sequence ID" value="NZ_JBJGBV010000006.1"/>
</dbReference>
<evidence type="ECO:0000256" key="3">
    <source>
        <dbReference type="ARBA" id="ARBA00023125"/>
    </source>
</evidence>
<dbReference type="InterPro" id="IPR000847">
    <property type="entry name" value="LysR_HTH_N"/>
</dbReference>
<reference evidence="6 7" key="1">
    <citation type="journal article" date="2017" name="Syst. Appl. Microbiol.">
        <title>Pseudomonas caspiana sp. nov., a citrus pathogen in the Pseudomonas syringae phylogenetic group.</title>
        <authorList>
            <person name="Busquets A."/>
            <person name="Gomila M."/>
            <person name="Beiki F."/>
            <person name="Mulet M."/>
            <person name="Rahimian H."/>
            <person name="Garcia-Valdes E."/>
            <person name="Lalucat J."/>
        </authorList>
    </citation>
    <scope>NUCLEOTIDE SEQUENCE [LARGE SCALE GENOMIC DNA]</scope>
    <source>
        <strain evidence="6 7">FBF102</strain>
    </source>
</reference>
<dbReference type="InterPro" id="IPR050176">
    <property type="entry name" value="LTTR"/>
</dbReference>
<dbReference type="AlphaFoldDB" id="A0A1Y3P0I2"/>
<dbReference type="GO" id="GO:0003677">
    <property type="term" value="F:DNA binding"/>
    <property type="evidence" value="ECO:0007669"/>
    <property type="project" value="UniProtKB-KW"/>
</dbReference>
<keyword evidence="3" id="KW-0238">DNA-binding</keyword>
<dbReference type="InterPro" id="IPR005119">
    <property type="entry name" value="LysR_subst-bd"/>
</dbReference>
<evidence type="ECO:0000313" key="7">
    <source>
        <dbReference type="Proteomes" id="UP000195440"/>
    </source>
</evidence>
<dbReference type="Proteomes" id="UP000195440">
    <property type="component" value="Unassembled WGS sequence"/>
</dbReference>
<name>A0A1Y3P0I2_9PSED</name>
<accession>A0A1Y3P0I2</accession>
<evidence type="ECO:0000313" key="6">
    <source>
        <dbReference type="EMBL" id="OUM73330.1"/>
    </source>
</evidence>
<keyword evidence="4" id="KW-0804">Transcription</keyword>
<evidence type="ECO:0000256" key="4">
    <source>
        <dbReference type="ARBA" id="ARBA00023163"/>
    </source>
</evidence>
<dbReference type="PANTHER" id="PTHR30579:SF7">
    <property type="entry name" value="HTH-TYPE TRANSCRIPTIONAL REGULATOR LRHA-RELATED"/>
    <property type="match status" value="1"/>
</dbReference>
<dbReference type="Pfam" id="PF03466">
    <property type="entry name" value="LysR_substrate"/>
    <property type="match status" value="1"/>
</dbReference>
<dbReference type="GO" id="GO:0003700">
    <property type="term" value="F:DNA-binding transcription factor activity"/>
    <property type="evidence" value="ECO:0007669"/>
    <property type="project" value="InterPro"/>
</dbReference>
<dbReference type="Pfam" id="PF00126">
    <property type="entry name" value="HTH_1"/>
    <property type="match status" value="1"/>
</dbReference>
<gene>
    <name evidence="6" type="ORF">AUC60_13540</name>
</gene>
<dbReference type="InterPro" id="IPR036390">
    <property type="entry name" value="WH_DNA-bd_sf"/>
</dbReference>
<dbReference type="Gene3D" id="1.10.10.10">
    <property type="entry name" value="Winged helix-like DNA-binding domain superfamily/Winged helix DNA-binding domain"/>
    <property type="match status" value="1"/>
</dbReference>
<dbReference type="SUPFAM" id="SSF53850">
    <property type="entry name" value="Periplasmic binding protein-like II"/>
    <property type="match status" value="1"/>
</dbReference>